<proteinExistence type="inferred from homology"/>
<comment type="caution">
    <text evidence="10">The sequence shown here is derived from an EMBL/GenBank/DDBJ whole genome shotgun (WGS) entry which is preliminary data.</text>
</comment>
<evidence type="ECO:0000256" key="2">
    <source>
        <dbReference type="ARBA" id="ARBA00005540"/>
    </source>
</evidence>
<feature type="transmembrane region" description="Helical" evidence="9">
    <location>
        <begin position="111"/>
        <end position="133"/>
    </location>
</feature>
<dbReference type="AlphaFoldDB" id="A0A328UBP3"/>
<evidence type="ECO:0000256" key="9">
    <source>
        <dbReference type="SAM" id="Phobius"/>
    </source>
</evidence>
<dbReference type="InterPro" id="IPR024529">
    <property type="entry name" value="ECF_trnsprt_substrate-spec"/>
</dbReference>
<gene>
    <name evidence="10" type="ORF">DPQ25_09335</name>
</gene>
<reference evidence="10 11" key="1">
    <citation type="submission" date="2018-06" db="EMBL/GenBank/DDBJ databases">
        <title>Noncontiguous genome sequence of Ruminococcaceae bacterium ASD2818.</title>
        <authorList>
            <person name="Chaplin A.V."/>
            <person name="Sokolova S.R."/>
            <person name="Kochetkova T.O."/>
            <person name="Goltsov A.Y."/>
            <person name="Trofimov D.Y."/>
            <person name="Efimov B.A."/>
        </authorList>
    </citation>
    <scope>NUCLEOTIDE SEQUENCE [LARGE SCALE GENOMIC DNA]</scope>
    <source>
        <strain evidence="10 11">ASD2818</strain>
    </source>
</reference>
<dbReference type="Proteomes" id="UP000249377">
    <property type="component" value="Unassembled WGS sequence"/>
</dbReference>
<dbReference type="Gene3D" id="1.10.1760.20">
    <property type="match status" value="1"/>
</dbReference>
<dbReference type="PANTHER" id="PTHR38438">
    <property type="entry name" value="RIBOFLAVIN TRANSPORTER RIBU"/>
    <property type="match status" value="1"/>
</dbReference>
<keyword evidence="7 8" id="KW-0472">Membrane</keyword>
<dbReference type="RefSeq" id="WP_112332934.1">
    <property type="nucleotide sequence ID" value="NZ_JADPHD010000003.1"/>
</dbReference>
<comment type="similarity">
    <text evidence="2 8">Belongs to the prokaryotic riboflavin transporter (P-RFT) (TC 2.A.87) family.</text>
</comment>
<dbReference type="GO" id="GO:0005886">
    <property type="term" value="C:plasma membrane"/>
    <property type="evidence" value="ECO:0007669"/>
    <property type="project" value="UniProtKB-SubCell"/>
</dbReference>
<keyword evidence="4 8" id="KW-1003">Cell membrane</keyword>
<evidence type="ECO:0000313" key="11">
    <source>
        <dbReference type="Proteomes" id="UP000249377"/>
    </source>
</evidence>
<dbReference type="GO" id="GO:0032217">
    <property type="term" value="F:riboflavin transmembrane transporter activity"/>
    <property type="evidence" value="ECO:0007669"/>
    <property type="project" value="UniProtKB-UniRule"/>
</dbReference>
<keyword evidence="11" id="KW-1185">Reference proteome</keyword>
<feature type="transmembrane region" description="Helical" evidence="9">
    <location>
        <begin position="81"/>
        <end position="99"/>
    </location>
</feature>
<evidence type="ECO:0000256" key="8">
    <source>
        <dbReference type="PIRNR" id="PIRNR037778"/>
    </source>
</evidence>
<sequence>MKENVKTNVIQMAQLAMMTAISVVLVAFVRIPLIPAAGFLIYDMADVPILIAALVFGTVPALVVLFLVSTIQAFLFSPDGWVGLVMHFVASGALVVLVGEFYKRRQKMRDAIIGMVLGTIAMTILMIPMNYIFTVNIYGIPKATMDTLIWIGVIPFNLLKAALNSVIAGVVFRLLLPFFRKFSLRLQA</sequence>
<name>A0A328UBP3_9FIRM</name>
<keyword evidence="6 9" id="KW-1133">Transmembrane helix</keyword>
<dbReference type="PIRSF" id="PIRSF037778">
    <property type="entry name" value="UCP037778_transp_RibU"/>
    <property type="match status" value="1"/>
</dbReference>
<feature type="transmembrane region" description="Helical" evidence="9">
    <location>
        <begin position="49"/>
        <end position="75"/>
    </location>
</feature>
<dbReference type="EMBL" id="QLYR01000005">
    <property type="protein sequence ID" value="RAQ28552.1"/>
    <property type="molecule type" value="Genomic_DNA"/>
</dbReference>
<evidence type="ECO:0000313" key="10">
    <source>
        <dbReference type="EMBL" id="RAQ28552.1"/>
    </source>
</evidence>
<feature type="transmembrane region" description="Helical" evidence="9">
    <location>
        <begin position="148"/>
        <end position="176"/>
    </location>
</feature>
<accession>A0A328UBP3</accession>
<comment type="function">
    <text evidence="8">Probably a riboflavin-binding protein that interacts with the energy-coupling factor (ECF) ABC-transporter complex.</text>
</comment>
<dbReference type="PANTHER" id="PTHR38438:SF1">
    <property type="entry name" value="RIBOFLAVIN TRANSPORTER RIBU"/>
    <property type="match status" value="1"/>
</dbReference>
<organism evidence="10 11">
    <name type="scientific">Hydrogeniiclostridium mannosilyticum</name>
    <dbReference type="NCBI Taxonomy" id="2764322"/>
    <lineage>
        <taxon>Bacteria</taxon>
        <taxon>Bacillati</taxon>
        <taxon>Bacillota</taxon>
        <taxon>Clostridia</taxon>
        <taxon>Eubacteriales</taxon>
        <taxon>Acutalibacteraceae</taxon>
        <taxon>Hydrogeniiclostridium</taxon>
    </lineage>
</organism>
<keyword evidence="5 9" id="KW-0812">Transmembrane</keyword>
<comment type="subcellular location">
    <subcellularLocation>
        <location evidence="1">Cell membrane</location>
        <topology evidence="1">Multi-pass membrane protein</topology>
    </subcellularLocation>
</comment>
<evidence type="ECO:0000256" key="1">
    <source>
        <dbReference type="ARBA" id="ARBA00004651"/>
    </source>
</evidence>
<protein>
    <recommendedName>
        <fullName evidence="8">Riboflavin transporter</fullName>
    </recommendedName>
</protein>
<evidence type="ECO:0000256" key="4">
    <source>
        <dbReference type="ARBA" id="ARBA00022475"/>
    </source>
</evidence>
<feature type="transmembrane region" description="Helical" evidence="9">
    <location>
        <begin position="20"/>
        <end position="42"/>
    </location>
</feature>
<dbReference type="Pfam" id="PF12822">
    <property type="entry name" value="ECF_trnsprt"/>
    <property type="match status" value="1"/>
</dbReference>
<evidence type="ECO:0000256" key="6">
    <source>
        <dbReference type="ARBA" id="ARBA00022989"/>
    </source>
</evidence>
<evidence type="ECO:0000256" key="7">
    <source>
        <dbReference type="ARBA" id="ARBA00023136"/>
    </source>
</evidence>
<evidence type="ECO:0000256" key="3">
    <source>
        <dbReference type="ARBA" id="ARBA00022448"/>
    </source>
</evidence>
<evidence type="ECO:0000256" key="5">
    <source>
        <dbReference type="ARBA" id="ARBA00022692"/>
    </source>
</evidence>
<keyword evidence="3 8" id="KW-0813">Transport</keyword>
<dbReference type="InterPro" id="IPR025720">
    <property type="entry name" value="RibU"/>
</dbReference>